<reference evidence="2" key="1">
    <citation type="submission" date="2022-11" db="UniProtKB">
        <authorList>
            <consortium name="WormBaseParasite"/>
        </authorList>
    </citation>
    <scope>IDENTIFICATION</scope>
</reference>
<organism evidence="1 2">
    <name type="scientific">Plectus sambesii</name>
    <dbReference type="NCBI Taxonomy" id="2011161"/>
    <lineage>
        <taxon>Eukaryota</taxon>
        <taxon>Metazoa</taxon>
        <taxon>Ecdysozoa</taxon>
        <taxon>Nematoda</taxon>
        <taxon>Chromadorea</taxon>
        <taxon>Plectida</taxon>
        <taxon>Plectina</taxon>
        <taxon>Plectoidea</taxon>
        <taxon>Plectidae</taxon>
        <taxon>Plectus</taxon>
    </lineage>
</organism>
<dbReference type="WBParaSite" id="PSAMB.scaffold346size55435.g4903.t1">
    <property type="protein sequence ID" value="PSAMB.scaffold346size55435.g4903.t1"/>
    <property type="gene ID" value="PSAMB.scaffold346size55435.g4903"/>
</dbReference>
<protein>
    <submittedName>
        <fullName evidence="2">Uncharacterized protein</fullName>
    </submittedName>
</protein>
<dbReference type="Proteomes" id="UP000887566">
    <property type="component" value="Unplaced"/>
</dbReference>
<name>A0A914WAJ2_9BILA</name>
<sequence>MDVHLVGLAGNAHSRTPTVEHMWSQQQAIDGGAIWSGRHEQSQQWASGMDKHIRSATPNLNRSQLHQAFTPAPLCTTALDMSLRWERDPLRKVLTPSDKKNNRLQIRLRSLGQTDPMTNSAKILVLRLHFTHTRNTTIEATT</sequence>
<keyword evidence="1" id="KW-1185">Reference proteome</keyword>
<evidence type="ECO:0000313" key="1">
    <source>
        <dbReference type="Proteomes" id="UP000887566"/>
    </source>
</evidence>
<evidence type="ECO:0000313" key="2">
    <source>
        <dbReference type="WBParaSite" id="PSAMB.scaffold346size55435.g4903.t1"/>
    </source>
</evidence>
<dbReference type="AlphaFoldDB" id="A0A914WAJ2"/>
<accession>A0A914WAJ2</accession>
<proteinExistence type="predicted"/>